<reference evidence="13 16" key="1">
    <citation type="journal article" date="2016" name="DNA Res.">
        <title>The complete genome sequencing of Prevotella intermedia strain OMA14 and a subsequent fine-scale, intra-species genomic comparison reveal an unusual amplification of conjugative and mobile transposons and identify a novel Prevotella-lineage-specific repeat.</title>
        <authorList>
            <person name="Naito M."/>
            <person name="Ogura Y."/>
            <person name="Itoh T."/>
            <person name="Shoji M."/>
            <person name="Okamoto M."/>
            <person name="Hayashi T."/>
            <person name="Nakayama K."/>
        </authorList>
    </citation>
    <scope>NUCLEOTIDE SEQUENCE [LARGE SCALE GENOMIC DNA]</scope>
    <source>
        <strain evidence="13 16">OMA14</strain>
    </source>
</reference>
<feature type="domain" description="EngC GTPase" evidence="11">
    <location>
        <begin position="86"/>
        <end position="240"/>
    </location>
</feature>
<dbReference type="GO" id="GO:0005525">
    <property type="term" value="F:GTP binding"/>
    <property type="evidence" value="ECO:0007669"/>
    <property type="project" value="UniProtKB-UniRule"/>
</dbReference>
<comment type="subcellular location">
    <subcellularLocation>
        <location evidence="10">Cytoplasm</location>
    </subcellularLocation>
</comment>
<evidence type="ECO:0000259" key="11">
    <source>
        <dbReference type="PROSITE" id="PS50936"/>
    </source>
</evidence>
<evidence type="ECO:0000256" key="8">
    <source>
        <dbReference type="ARBA" id="ARBA00022884"/>
    </source>
</evidence>
<reference evidence="14 17" key="2">
    <citation type="submission" date="2017-11" db="EMBL/GenBank/DDBJ databases">
        <title>Genome sequencing of Prevotella intermedia KCOM 1101.</title>
        <authorList>
            <person name="Kook J.-K."/>
            <person name="Park S.-N."/>
            <person name="Lim Y.K."/>
        </authorList>
    </citation>
    <scope>NUCLEOTIDE SEQUENCE [LARGE SCALE GENOMIC DNA]</scope>
    <source>
        <strain evidence="14 17">KCOM 1101</strain>
    </source>
</reference>
<dbReference type="GO" id="GO:0003924">
    <property type="term" value="F:GTPase activity"/>
    <property type="evidence" value="ECO:0007669"/>
    <property type="project" value="UniProtKB-UniRule"/>
</dbReference>
<keyword evidence="1 10" id="KW-0963">Cytoplasm</keyword>
<dbReference type="HAMAP" id="MF_01820">
    <property type="entry name" value="GTPase_RsgA"/>
    <property type="match status" value="1"/>
</dbReference>
<feature type="binding site" evidence="10">
    <location>
        <position position="271"/>
    </location>
    <ligand>
        <name>Zn(2+)</name>
        <dbReference type="ChEBI" id="CHEBI:29105"/>
    </ligand>
</feature>
<dbReference type="Proteomes" id="UP000229111">
    <property type="component" value="Unassembled WGS sequence"/>
</dbReference>
<dbReference type="PROSITE" id="PS50936">
    <property type="entry name" value="ENGC_GTPASE"/>
    <property type="match status" value="1"/>
</dbReference>
<dbReference type="SUPFAM" id="SSF50249">
    <property type="entry name" value="Nucleic acid-binding proteins"/>
    <property type="match status" value="1"/>
</dbReference>
<dbReference type="EMBL" id="PEKM01000001">
    <property type="protein sequence ID" value="PIK17919.1"/>
    <property type="molecule type" value="Genomic_DNA"/>
</dbReference>
<dbReference type="STRING" id="28131.BWX40_08765"/>
<feature type="binding site" evidence="10">
    <location>
        <position position="266"/>
    </location>
    <ligand>
        <name>Zn(2+)</name>
        <dbReference type="ChEBI" id="CHEBI:29105"/>
    </ligand>
</feature>
<keyword evidence="7 10" id="KW-0862">Zinc</keyword>
<evidence type="ECO:0000313" key="15">
    <source>
        <dbReference type="EMBL" id="PJI26691.1"/>
    </source>
</evidence>
<keyword evidence="9 10" id="KW-0342">GTP-binding</keyword>
<dbReference type="GO" id="GO:0042274">
    <property type="term" value="P:ribosomal small subunit biogenesis"/>
    <property type="evidence" value="ECO:0007669"/>
    <property type="project" value="UniProtKB-UniRule"/>
</dbReference>
<dbReference type="InterPro" id="IPR030378">
    <property type="entry name" value="G_CP_dom"/>
</dbReference>
<dbReference type="AlphaFoldDB" id="A0A0T7AN24"/>
<proteinExistence type="inferred from homology"/>
<keyword evidence="3 10" id="KW-0479">Metal-binding</keyword>
<evidence type="ECO:0000259" key="12">
    <source>
        <dbReference type="PROSITE" id="PS51721"/>
    </source>
</evidence>
<evidence type="ECO:0000313" key="13">
    <source>
        <dbReference type="EMBL" id="BAU18373.1"/>
    </source>
</evidence>
<feature type="binding site" evidence="10">
    <location>
        <begin position="184"/>
        <end position="192"/>
    </location>
    <ligand>
        <name>GTP</name>
        <dbReference type="ChEBI" id="CHEBI:37565"/>
    </ligand>
</feature>
<comment type="similarity">
    <text evidence="10">Belongs to the TRAFAC class YlqF/YawG GTPase family. RsgA subfamily.</text>
</comment>
<dbReference type="Gene3D" id="1.10.40.50">
    <property type="entry name" value="Probable gtpase engc, domain 3"/>
    <property type="match status" value="1"/>
</dbReference>
<reference evidence="15 18" key="3">
    <citation type="submission" date="2017-11" db="EMBL/GenBank/DDBJ databases">
        <title>Genome sequencing of Prevotella intermedia KCOM 2832.</title>
        <authorList>
            <person name="Kook J.-K."/>
            <person name="Park S.-N."/>
            <person name="Lim Y.K."/>
        </authorList>
    </citation>
    <scope>NUCLEOTIDE SEQUENCE [LARGE SCALE GENOMIC DNA]</scope>
    <source>
        <strain evidence="15 18">KCOM 2832</strain>
    </source>
</reference>
<evidence type="ECO:0000256" key="4">
    <source>
        <dbReference type="ARBA" id="ARBA00022730"/>
    </source>
</evidence>
<dbReference type="PROSITE" id="PS51721">
    <property type="entry name" value="G_CP"/>
    <property type="match status" value="1"/>
</dbReference>
<dbReference type="RefSeq" id="WP_096406605.1">
    <property type="nucleotide sequence ID" value="NZ_AP014597.1"/>
</dbReference>
<dbReference type="Pfam" id="PF16745">
    <property type="entry name" value="RsgA_N"/>
    <property type="match status" value="1"/>
</dbReference>
<comment type="cofactor">
    <cofactor evidence="10">
        <name>Zn(2+)</name>
        <dbReference type="ChEBI" id="CHEBI:29105"/>
    </cofactor>
    <text evidence="10">Binds 1 zinc ion per subunit.</text>
</comment>
<dbReference type="GO" id="GO:0019843">
    <property type="term" value="F:rRNA binding"/>
    <property type="evidence" value="ECO:0007669"/>
    <property type="project" value="UniProtKB-KW"/>
</dbReference>
<evidence type="ECO:0000256" key="2">
    <source>
        <dbReference type="ARBA" id="ARBA00022517"/>
    </source>
</evidence>
<evidence type="ECO:0000256" key="1">
    <source>
        <dbReference type="ARBA" id="ARBA00022490"/>
    </source>
</evidence>
<keyword evidence="2 10" id="KW-0690">Ribosome biogenesis</keyword>
<feature type="domain" description="CP-type G" evidence="12">
    <location>
        <begin position="77"/>
        <end position="242"/>
    </location>
</feature>
<name>A0A0T7AN24_PREIN</name>
<evidence type="ECO:0000256" key="7">
    <source>
        <dbReference type="ARBA" id="ARBA00022833"/>
    </source>
</evidence>
<comment type="subunit">
    <text evidence="10">Monomer. Associates with 30S ribosomal subunit, binds 16S rRNA.</text>
</comment>
<dbReference type="EC" id="3.6.1.-" evidence="10"/>
<dbReference type="InterPro" id="IPR012340">
    <property type="entry name" value="NA-bd_OB-fold"/>
</dbReference>
<comment type="function">
    <text evidence="10">One of several proteins that assist in the late maturation steps of the functional core of the 30S ribosomal subunit. Helps release RbfA from mature subunits. May play a role in the assembly of ribosomal proteins into the subunit. Circularly permuted GTPase that catalyzes slow GTP hydrolysis, GTPase activity is stimulated by the 30S ribosomal subunit.</text>
</comment>
<evidence type="ECO:0000256" key="10">
    <source>
        <dbReference type="HAMAP-Rule" id="MF_01820"/>
    </source>
</evidence>
<dbReference type="GO" id="GO:0005737">
    <property type="term" value="C:cytoplasm"/>
    <property type="evidence" value="ECO:0007669"/>
    <property type="project" value="UniProtKB-SubCell"/>
</dbReference>
<feature type="binding site" evidence="10">
    <location>
        <position position="279"/>
    </location>
    <ligand>
        <name>Zn(2+)</name>
        <dbReference type="ChEBI" id="CHEBI:29105"/>
    </ligand>
</feature>
<keyword evidence="5 10" id="KW-0547">Nucleotide-binding</keyword>
<gene>
    <name evidence="10 14" type="primary">rsgA</name>
    <name evidence="14" type="ORF">CTI16_01790</name>
    <name evidence="15" type="ORF">CTM58_00385</name>
    <name evidence="13" type="ORF">PIOMA14_I_1865</name>
</gene>
<accession>A0A0T7AN24</accession>
<evidence type="ECO:0000313" key="14">
    <source>
        <dbReference type="EMBL" id="PIK17919.1"/>
    </source>
</evidence>
<evidence type="ECO:0000313" key="18">
    <source>
        <dbReference type="Proteomes" id="UP000229884"/>
    </source>
</evidence>
<feature type="binding site" evidence="10">
    <location>
        <position position="273"/>
    </location>
    <ligand>
        <name>Zn(2+)</name>
        <dbReference type="ChEBI" id="CHEBI:29105"/>
    </ligand>
</feature>
<dbReference type="PANTHER" id="PTHR32120">
    <property type="entry name" value="SMALL RIBOSOMAL SUBUNIT BIOGENESIS GTPASE RSGA"/>
    <property type="match status" value="1"/>
</dbReference>
<dbReference type="GO" id="GO:0046872">
    <property type="term" value="F:metal ion binding"/>
    <property type="evidence" value="ECO:0007669"/>
    <property type="project" value="UniProtKB-KW"/>
</dbReference>
<dbReference type="SUPFAM" id="SSF52540">
    <property type="entry name" value="P-loop containing nucleoside triphosphate hydrolases"/>
    <property type="match status" value="1"/>
</dbReference>
<evidence type="ECO:0000256" key="6">
    <source>
        <dbReference type="ARBA" id="ARBA00022801"/>
    </source>
</evidence>
<dbReference type="InterPro" id="IPR027417">
    <property type="entry name" value="P-loop_NTPase"/>
</dbReference>
<dbReference type="CDD" id="cd04466">
    <property type="entry name" value="S1_YloQ_GTPase"/>
    <property type="match status" value="1"/>
</dbReference>
<dbReference type="NCBIfam" id="TIGR00157">
    <property type="entry name" value="ribosome small subunit-dependent GTPase A"/>
    <property type="match status" value="1"/>
</dbReference>
<dbReference type="CDD" id="cd01854">
    <property type="entry name" value="YjeQ_EngC"/>
    <property type="match status" value="1"/>
</dbReference>
<evidence type="ECO:0000313" key="17">
    <source>
        <dbReference type="Proteomes" id="UP000229111"/>
    </source>
</evidence>
<evidence type="ECO:0000256" key="5">
    <source>
        <dbReference type="ARBA" id="ARBA00022741"/>
    </source>
</evidence>
<dbReference type="InterPro" id="IPR031944">
    <property type="entry name" value="RsgA_N"/>
</dbReference>
<feature type="binding site" evidence="10">
    <location>
        <begin position="126"/>
        <end position="129"/>
    </location>
    <ligand>
        <name>GTP</name>
        <dbReference type="ChEBI" id="CHEBI:37565"/>
    </ligand>
</feature>
<dbReference type="Proteomes" id="UP000217431">
    <property type="component" value="Chromosome I"/>
</dbReference>
<dbReference type="EMBL" id="PENG01000001">
    <property type="protein sequence ID" value="PJI26691.1"/>
    <property type="molecule type" value="Genomic_DNA"/>
</dbReference>
<dbReference type="Proteomes" id="UP000229884">
    <property type="component" value="Unassembled WGS sequence"/>
</dbReference>
<evidence type="ECO:0000256" key="3">
    <source>
        <dbReference type="ARBA" id="ARBA00022723"/>
    </source>
</evidence>
<sequence>MRGLVIKNTGSWYTVRTDDGRTIESKIKGNFRLKGIRSTNPVAVGDYVHLIINQEGTAFISEIEDRKNYIIRKSPNLSKQSHIIAANLDQAFLVVTVNYPETSTTFIDRFLASAEAYRVPVVLVFNKYDLLDDDERRYQDAAIHLYESIGYKCVTLQATDDAPAERSIEQLHPLLKDKVTLLSGNSGVGKSTIINGLLPDANLRTAEISDSHNTGMHTTTFSEMLQLPYGGYIIDTPGIKGFGTFDIDKEELTSYFREIFKFSEACRFNNCTHTHEPGCAVLKALEEHYIAESRYNSYLSMLEDKDENKYREAF</sequence>
<dbReference type="InterPro" id="IPR010914">
    <property type="entry name" value="RsgA_GTPase_dom"/>
</dbReference>
<dbReference type="Gene3D" id="2.40.50.140">
    <property type="entry name" value="Nucleic acid-binding proteins"/>
    <property type="match status" value="1"/>
</dbReference>
<protein>
    <recommendedName>
        <fullName evidence="10">Small ribosomal subunit biogenesis GTPase RsgA</fullName>
        <ecNumber evidence="10">3.6.1.-</ecNumber>
    </recommendedName>
</protein>
<keyword evidence="4 10" id="KW-0699">rRNA-binding</keyword>
<dbReference type="InterPro" id="IPR004881">
    <property type="entry name" value="Ribosome_biogen_GTPase_RsgA"/>
</dbReference>
<dbReference type="EMBL" id="AP014597">
    <property type="protein sequence ID" value="BAU18373.1"/>
    <property type="molecule type" value="Genomic_DNA"/>
</dbReference>
<evidence type="ECO:0000313" key="16">
    <source>
        <dbReference type="Proteomes" id="UP000217431"/>
    </source>
</evidence>
<dbReference type="PANTHER" id="PTHR32120:SF11">
    <property type="entry name" value="SMALL RIBOSOMAL SUBUNIT BIOGENESIS GTPASE RSGA 1, MITOCHONDRIAL-RELATED"/>
    <property type="match status" value="1"/>
</dbReference>
<evidence type="ECO:0000256" key="9">
    <source>
        <dbReference type="ARBA" id="ARBA00023134"/>
    </source>
</evidence>
<organism evidence="13 16">
    <name type="scientific">Prevotella intermedia</name>
    <dbReference type="NCBI Taxonomy" id="28131"/>
    <lineage>
        <taxon>Bacteria</taxon>
        <taxon>Pseudomonadati</taxon>
        <taxon>Bacteroidota</taxon>
        <taxon>Bacteroidia</taxon>
        <taxon>Bacteroidales</taxon>
        <taxon>Prevotellaceae</taxon>
        <taxon>Prevotella</taxon>
    </lineage>
</organism>
<keyword evidence="6 10" id="KW-0378">Hydrolase</keyword>
<keyword evidence="8 10" id="KW-0694">RNA-binding</keyword>
<dbReference type="Pfam" id="PF03193">
    <property type="entry name" value="RsgA_GTPase"/>
    <property type="match status" value="1"/>
</dbReference>
<dbReference type="Gene3D" id="3.40.50.300">
    <property type="entry name" value="P-loop containing nucleotide triphosphate hydrolases"/>
    <property type="match status" value="1"/>
</dbReference>